<evidence type="ECO:0000313" key="1">
    <source>
        <dbReference type="EMBL" id="KAJ8983752.1"/>
    </source>
</evidence>
<dbReference type="EMBL" id="JAPWTJ010000063">
    <property type="protein sequence ID" value="KAJ8983752.1"/>
    <property type="molecule type" value="Genomic_DNA"/>
</dbReference>
<evidence type="ECO:0000313" key="2">
    <source>
        <dbReference type="Proteomes" id="UP001162164"/>
    </source>
</evidence>
<proteinExistence type="predicted"/>
<reference evidence="1" key="1">
    <citation type="journal article" date="2023" name="Insect Mol. Biol.">
        <title>Genome sequencing provides insights into the evolution of gene families encoding plant cell wall-degrading enzymes in longhorned beetles.</title>
        <authorList>
            <person name="Shin N.R."/>
            <person name="Okamura Y."/>
            <person name="Kirsch R."/>
            <person name="Pauchet Y."/>
        </authorList>
    </citation>
    <scope>NUCLEOTIDE SEQUENCE</scope>
    <source>
        <strain evidence="1">MMC_N1</strain>
    </source>
</reference>
<keyword evidence="2" id="KW-1185">Reference proteome</keyword>
<comment type="caution">
    <text evidence="1">The sequence shown here is derived from an EMBL/GenBank/DDBJ whole genome shotgun (WGS) entry which is preliminary data.</text>
</comment>
<dbReference type="Proteomes" id="UP001162164">
    <property type="component" value="Unassembled WGS sequence"/>
</dbReference>
<accession>A0ABQ9K2E0</accession>
<sequence>MLELNINNTPLPTTKDNVKFLGLNLDKNLNWKYHCETLVSKLASVTYLFRNIRTVLCIDQLICLYYAQVESRLREHHNVNTRQRNDFYVSFARLKITCDSPNYVGPKFFNCLPEELKCIKNECLFKISVTILCPSISLLCFSMCEESIATIPETIRDLPTFPQFSRSLKPSYEESIATVSVAIRELPNLTTATTFPKSPNE</sequence>
<organism evidence="1 2">
    <name type="scientific">Molorchus minor</name>
    <dbReference type="NCBI Taxonomy" id="1323400"/>
    <lineage>
        <taxon>Eukaryota</taxon>
        <taxon>Metazoa</taxon>
        <taxon>Ecdysozoa</taxon>
        <taxon>Arthropoda</taxon>
        <taxon>Hexapoda</taxon>
        <taxon>Insecta</taxon>
        <taxon>Pterygota</taxon>
        <taxon>Neoptera</taxon>
        <taxon>Endopterygota</taxon>
        <taxon>Coleoptera</taxon>
        <taxon>Polyphaga</taxon>
        <taxon>Cucujiformia</taxon>
        <taxon>Chrysomeloidea</taxon>
        <taxon>Cerambycidae</taxon>
        <taxon>Lamiinae</taxon>
        <taxon>Monochamini</taxon>
        <taxon>Molorchus</taxon>
    </lineage>
</organism>
<gene>
    <name evidence="1" type="ORF">NQ317_017855</name>
</gene>
<protein>
    <submittedName>
        <fullName evidence="1">Uncharacterized protein</fullName>
    </submittedName>
</protein>
<name>A0ABQ9K2E0_9CUCU</name>